<organism evidence="1 2">
    <name type="scientific">Dorcoceras hygrometricum</name>
    <dbReference type="NCBI Taxonomy" id="472368"/>
    <lineage>
        <taxon>Eukaryota</taxon>
        <taxon>Viridiplantae</taxon>
        <taxon>Streptophyta</taxon>
        <taxon>Embryophyta</taxon>
        <taxon>Tracheophyta</taxon>
        <taxon>Spermatophyta</taxon>
        <taxon>Magnoliopsida</taxon>
        <taxon>eudicotyledons</taxon>
        <taxon>Gunneridae</taxon>
        <taxon>Pentapetalae</taxon>
        <taxon>asterids</taxon>
        <taxon>lamiids</taxon>
        <taxon>Lamiales</taxon>
        <taxon>Gesneriaceae</taxon>
        <taxon>Didymocarpoideae</taxon>
        <taxon>Trichosporeae</taxon>
        <taxon>Loxocarpinae</taxon>
        <taxon>Dorcoceras</taxon>
    </lineage>
</organism>
<reference evidence="1 2" key="1">
    <citation type="journal article" date="2015" name="Proc. Natl. Acad. Sci. U.S.A.">
        <title>The resurrection genome of Boea hygrometrica: A blueprint for survival of dehydration.</title>
        <authorList>
            <person name="Xiao L."/>
            <person name="Yang G."/>
            <person name="Zhang L."/>
            <person name="Yang X."/>
            <person name="Zhao S."/>
            <person name="Ji Z."/>
            <person name="Zhou Q."/>
            <person name="Hu M."/>
            <person name="Wang Y."/>
            <person name="Chen M."/>
            <person name="Xu Y."/>
            <person name="Jin H."/>
            <person name="Xiao X."/>
            <person name="Hu G."/>
            <person name="Bao F."/>
            <person name="Hu Y."/>
            <person name="Wan P."/>
            <person name="Li L."/>
            <person name="Deng X."/>
            <person name="Kuang T."/>
            <person name="Xiang C."/>
            <person name="Zhu J.K."/>
            <person name="Oliver M.J."/>
            <person name="He Y."/>
        </authorList>
    </citation>
    <scope>NUCLEOTIDE SEQUENCE [LARGE SCALE GENOMIC DNA]</scope>
    <source>
        <strain evidence="2">cv. XS01</strain>
    </source>
</reference>
<proteinExistence type="predicted"/>
<evidence type="ECO:0000313" key="1">
    <source>
        <dbReference type="EMBL" id="KZT76336.1"/>
    </source>
</evidence>
<evidence type="ECO:0000313" key="2">
    <source>
        <dbReference type="Proteomes" id="UP000250235"/>
    </source>
</evidence>
<keyword evidence="2" id="KW-1185">Reference proteome</keyword>
<name>A0A2Z6ZT09_9LAMI</name>
<dbReference type="EMBL" id="KV132005">
    <property type="protein sequence ID" value="KZT76336.1"/>
    <property type="molecule type" value="Genomic_DNA"/>
</dbReference>
<sequence length="89" mass="9774">MVHDDRPPHVQDVAPLDGWTSRTGCATRRSTMIAGHAAVLRAWRDVVRGRASLLARRCAAATREFRGWLPAAAADVRRCSGDVVTAEFF</sequence>
<protein>
    <submittedName>
        <fullName evidence="1">Uncharacterized protein</fullName>
    </submittedName>
</protein>
<accession>A0A2Z6ZT09</accession>
<dbReference type="AlphaFoldDB" id="A0A2Z6ZT09"/>
<dbReference type="Proteomes" id="UP000250235">
    <property type="component" value="Unassembled WGS sequence"/>
</dbReference>
<gene>
    <name evidence="1" type="ORF">F511_46638</name>
</gene>